<evidence type="ECO:0000313" key="3">
    <source>
        <dbReference type="Proteomes" id="UP001596112"/>
    </source>
</evidence>
<sequence length="125" mass="13315">MSVRIKNIENQTNLDVGFLNPQRYGDSRLVPPGQSVPTDAGPPVESGPDSRALALVIPARSGKTALIWDYESQLHFCWENELATHTVLGKVSGGDSVTLIVGPDGKPGIWRWTSAEAEATSASAS</sequence>
<feature type="region of interest" description="Disordered" evidence="1">
    <location>
        <begin position="26"/>
        <end position="48"/>
    </location>
</feature>
<comment type="caution">
    <text evidence="2">The sequence shown here is derived from an EMBL/GenBank/DDBJ whole genome shotgun (WGS) entry which is preliminary data.</text>
</comment>
<keyword evidence="3" id="KW-1185">Reference proteome</keyword>
<dbReference type="Proteomes" id="UP001596112">
    <property type="component" value="Unassembled WGS sequence"/>
</dbReference>
<dbReference type="EMBL" id="JBHSNZ010000004">
    <property type="protein sequence ID" value="MFC5807323.1"/>
    <property type="molecule type" value="Genomic_DNA"/>
</dbReference>
<evidence type="ECO:0000256" key="1">
    <source>
        <dbReference type="SAM" id="MobiDB-lite"/>
    </source>
</evidence>
<gene>
    <name evidence="2" type="ORF">ACFQGO_07335</name>
</gene>
<evidence type="ECO:0000313" key="2">
    <source>
        <dbReference type="EMBL" id="MFC5807323.1"/>
    </source>
</evidence>
<reference evidence="3" key="1">
    <citation type="journal article" date="2019" name="Int. J. Syst. Evol. Microbiol.">
        <title>The Global Catalogue of Microorganisms (GCM) 10K type strain sequencing project: providing services to taxonomists for standard genome sequencing and annotation.</title>
        <authorList>
            <consortium name="The Broad Institute Genomics Platform"/>
            <consortium name="The Broad Institute Genome Sequencing Center for Infectious Disease"/>
            <person name="Wu L."/>
            <person name="Ma J."/>
        </authorList>
    </citation>
    <scope>NUCLEOTIDE SEQUENCE [LARGE SCALE GENOMIC DNA]</scope>
    <source>
        <strain evidence="3">JCM 9918</strain>
    </source>
</reference>
<proteinExistence type="predicted"/>
<dbReference type="RefSeq" id="WP_272171339.1">
    <property type="nucleotide sequence ID" value="NZ_JAQOSL010000029.1"/>
</dbReference>
<organism evidence="2 3">
    <name type="scientific">Streptomyces heilongjiangensis</name>
    <dbReference type="NCBI Taxonomy" id="945052"/>
    <lineage>
        <taxon>Bacteria</taxon>
        <taxon>Bacillati</taxon>
        <taxon>Actinomycetota</taxon>
        <taxon>Actinomycetes</taxon>
        <taxon>Kitasatosporales</taxon>
        <taxon>Streptomycetaceae</taxon>
        <taxon>Streptomyces</taxon>
    </lineage>
</organism>
<name>A0ABW1B301_9ACTN</name>
<protein>
    <submittedName>
        <fullName evidence="2">Uncharacterized protein</fullName>
    </submittedName>
</protein>
<accession>A0ABW1B301</accession>